<dbReference type="Proteomes" id="UP000294914">
    <property type="component" value="Unassembled WGS sequence"/>
</dbReference>
<dbReference type="RefSeq" id="WP_166668771.1">
    <property type="nucleotide sequence ID" value="NZ_SOQX01000002.1"/>
</dbReference>
<organism evidence="1 2">
    <name type="scientific">Thiohalophilus thiocyanatoxydans</name>
    <dbReference type="NCBI Taxonomy" id="381308"/>
    <lineage>
        <taxon>Bacteria</taxon>
        <taxon>Pseudomonadati</taxon>
        <taxon>Pseudomonadota</taxon>
        <taxon>Gammaproteobacteria</taxon>
        <taxon>Thiohalomonadales</taxon>
        <taxon>Thiohalophilaceae</taxon>
        <taxon>Thiohalophilus</taxon>
    </lineage>
</organism>
<evidence type="ECO:0000313" key="1">
    <source>
        <dbReference type="EMBL" id="TDY02636.1"/>
    </source>
</evidence>
<dbReference type="AlphaFoldDB" id="A0A4R8IP08"/>
<comment type="caution">
    <text evidence="1">The sequence shown here is derived from an EMBL/GenBank/DDBJ whole genome shotgun (WGS) entry which is preliminary data.</text>
</comment>
<gene>
    <name evidence="1" type="ORF">EDC23_1011</name>
</gene>
<sequence length="48" mass="5185">MSEQVTLAVAYVTIPQEKASGNTTRYLLGPDSQNVNGQILYAQKDAIS</sequence>
<evidence type="ECO:0000313" key="2">
    <source>
        <dbReference type="Proteomes" id="UP000294914"/>
    </source>
</evidence>
<dbReference type="EMBL" id="SOQX01000002">
    <property type="protein sequence ID" value="TDY02636.1"/>
    <property type="molecule type" value="Genomic_DNA"/>
</dbReference>
<protein>
    <submittedName>
        <fullName evidence="1">Uncharacterized protein</fullName>
    </submittedName>
</protein>
<accession>A0A4R8IP08</accession>
<reference evidence="1 2" key="1">
    <citation type="submission" date="2019-03" db="EMBL/GenBank/DDBJ databases">
        <title>Genomic Encyclopedia of Type Strains, Phase IV (KMG-IV): sequencing the most valuable type-strain genomes for metagenomic binning, comparative biology and taxonomic classification.</title>
        <authorList>
            <person name="Goeker M."/>
        </authorList>
    </citation>
    <scope>NUCLEOTIDE SEQUENCE [LARGE SCALE GENOMIC DNA]</scope>
    <source>
        <strain evidence="1 2">DSM 16326</strain>
    </source>
</reference>
<name>A0A4R8IP08_9GAMM</name>
<keyword evidence="2" id="KW-1185">Reference proteome</keyword>
<proteinExistence type="predicted"/>